<feature type="region of interest" description="Disordered" evidence="7">
    <location>
        <begin position="371"/>
        <end position="469"/>
    </location>
</feature>
<evidence type="ECO:0000313" key="9">
    <source>
        <dbReference type="Proteomes" id="UP000007110"/>
    </source>
</evidence>
<dbReference type="Gene3D" id="1.10.10.60">
    <property type="entry name" value="Homeodomain-like"/>
    <property type="match status" value="1"/>
</dbReference>
<dbReference type="AlphaFoldDB" id="A0A7M7N0Z9"/>
<evidence type="ECO:0000256" key="2">
    <source>
        <dbReference type="ARBA" id="ARBA00022737"/>
    </source>
</evidence>
<evidence type="ECO:0000256" key="1">
    <source>
        <dbReference type="ARBA" id="ARBA00004123"/>
    </source>
</evidence>
<sequence length="744" mass="82873">MENIPSTSSSSSDDIHEAEAWKSCFRNYLIKHQLQDQEAASVVQNLTELIQRPLALSVAEPGAGALAPGGTSSASGTLAPANTREYLNGLWNKGMTNSKTGEAKRLMTEAVAVTKMKYSQIKNFIDNRRRKEVKATQDKISKTGNRRLYDIFMSQELNKYCDDNYLGKEEKLKLAHDSWKELRNDPTTLAKLKSLKEEGAKEATDQPSVYNSKATKLLMRKWVKDIDNKCKAMNELGYESLFLAVHRTEDAYNQTGTEQALVVAHQKRLISSLGSAAIQEETTSRSLESLSDEVLRSRVQAHFNTAYMKCLGKPRTGYDRIGAGEVRVTGMPPGIPFRRPGTYGRKTKIRILQEAANIKFSVVSEEEGDIAEAEVQDSEDALPVPGERPRRQTKRKRQNAGKMQMKSRREHDKTDSPRQQGTLALERRADVTESATRGARGGAMGGAKNRAAATLSPTPNASSPQQMSTVQEPIAEISTIHDDTSHSTTILKNSDRRNPDIHRQSDIEFVGAEMQSGFGSTMSSVLESAENYQKLGKGCMRRCSRSNLRHSQSVSDVRSLSDSEMTQHDQIESNGRMIGFLMDDVKHSKARFEALEKRQVAGCRHNRQSTSTHFIPYDSEKKQGRSFFILPTTDLKLQAELFLIGIGSGSGTHLSLKVTADAGYPSEAGQLPSQCRFEIRIHNFDDEEETRMKSKNSEENGGSHIVEFPKVIEKDVVENEALGFKKNGMLKITLIVSWDEVIDQ</sequence>
<keyword evidence="6" id="KW-0539">Nucleus</keyword>
<keyword evidence="3" id="KW-0805">Transcription regulation</keyword>
<reference evidence="8" key="2">
    <citation type="submission" date="2021-01" db="UniProtKB">
        <authorList>
            <consortium name="EnsemblMetazoa"/>
        </authorList>
    </citation>
    <scope>IDENTIFICATION</scope>
</reference>
<dbReference type="Gene3D" id="2.60.210.10">
    <property type="entry name" value="Apoptosis, Tumor Necrosis Factor Receptor Associated Protein 2, Chain A"/>
    <property type="match status" value="1"/>
</dbReference>
<dbReference type="Proteomes" id="UP000007110">
    <property type="component" value="Unassembled WGS sequence"/>
</dbReference>
<dbReference type="OrthoDB" id="10072451at2759"/>
<evidence type="ECO:0000256" key="6">
    <source>
        <dbReference type="ARBA" id="ARBA00023242"/>
    </source>
</evidence>
<dbReference type="Pfam" id="PF02946">
    <property type="entry name" value="GTF2I"/>
    <property type="match status" value="1"/>
</dbReference>
<comment type="subcellular location">
    <subcellularLocation>
        <location evidence="1">Nucleus</location>
    </subcellularLocation>
</comment>
<evidence type="ECO:0000313" key="8">
    <source>
        <dbReference type="EnsemblMetazoa" id="XP_030829419"/>
    </source>
</evidence>
<dbReference type="KEGG" id="spu:100889165"/>
<dbReference type="GO" id="GO:0003677">
    <property type="term" value="F:DNA binding"/>
    <property type="evidence" value="ECO:0007669"/>
    <property type="project" value="UniProtKB-KW"/>
</dbReference>
<reference evidence="9" key="1">
    <citation type="submission" date="2015-02" db="EMBL/GenBank/DDBJ databases">
        <title>Genome sequencing for Strongylocentrotus purpuratus.</title>
        <authorList>
            <person name="Murali S."/>
            <person name="Liu Y."/>
            <person name="Vee V."/>
            <person name="English A."/>
            <person name="Wang M."/>
            <person name="Skinner E."/>
            <person name="Han Y."/>
            <person name="Muzny D.M."/>
            <person name="Worley K.C."/>
            <person name="Gibbs R.A."/>
        </authorList>
    </citation>
    <scope>NUCLEOTIDE SEQUENCE</scope>
</reference>
<evidence type="ECO:0000256" key="4">
    <source>
        <dbReference type="ARBA" id="ARBA00023125"/>
    </source>
</evidence>
<keyword evidence="4" id="KW-0238">DNA-binding</keyword>
<protein>
    <submittedName>
        <fullName evidence="8">Uncharacterized protein</fullName>
    </submittedName>
</protein>
<dbReference type="PROSITE" id="PS51139">
    <property type="entry name" value="GTF2I"/>
    <property type="match status" value="1"/>
</dbReference>
<organism evidence="8 9">
    <name type="scientific">Strongylocentrotus purpuratus</name>
    <name type="common">Purple sea urchin</name>
    <dbReference type="NCBI Taxonomy" id="7668"/>
    <lineage>
        <taxon>Eukaryota</taxon>
        <taxon>Metazoa</taxon>
        <taxon>Echinodermata</taxon>
        <taxon>Eleutherozoa</taxon>
        <taxon>Echinozoa</taxon>
        <taxon>Echinoidea</taxon>
        <taxon>Euechinoidea</taxon>
        <taxon>Echinacea</taxon>
        <taxon>Camarodonta</taxon>
        <taxon>Echinidea</taxon>
        <taxon>Strongylocentrotidae</taxon>
        <taxon>Strongylocentrotus</taxon>
    </lineage>
</organism>
<dbReference type="RefSeq" id="XP_030829419.1">
    <property type="nucleotide sequence ID" value="XM_030973559.1"/>
</dbReference>
<dbReference type="InterPro" id="IPR036647">
    <property type="entry name" value="GTF2I-like_rpt_sf"/>
</dbReference>
<name>A0A7M7N0Z9_STRPU</name>
<dbReference type="GeneID" id="100889165"/>
<feature type="compositionally biased region" description="Basic and acidic residues" evidence="7">
    <location>
        <begin position="407"/>
        <end position="416"/>
    </location>
</feature>
<keyword evidence="9" id="KW-1185">Reference proteome</keyword>
<dbReference type="SUPFAM" id="SSF117773">
    <property type="entry name" value="GTF2I-like repeat"/>
    <property type="match status" value="1"/>
</dbReference>
<dbReference type="EnsemblMetazoa" id="XM_030973559">
    <property type="protein sequence ID" value="XP_030829419"/>
    <property type="gene ID" value="LOC100889165"/>
</dbReference>
<evidence type="ECO:0000256" key="7">
    <source>
        <dbReference type="SAM" id="MobiDB-lite"/>
    </source>
</evidence>
<keyword evidence="5" id="KW-0804">Transcription</keyword>
<dbReference type="SUPFAM" id="SSF49599">
    <property type="entry name" value="TRAF domain-like"/>
    <property type="match status" value="1"/>
</dbReference>
<proteinExistence type="predicted"/>
<dbReference type="GO" id="GO:0005634">
    <property type="term" value="C:nucleus"/>
    <property type="evidence" value="ECO:0007669"/>
    <property type="project" value="UniProtKB-SubCell"/>
</dbReference>
<dbReference type="InterPro" id="IPR004212">
    <property type="entry name" value="GTF2I"/>
</dbReference>
<feature type="compositionally biased region" description="Polar residues" evidence="7">
    <location>
        <begin position="455"/>
        <end position="469"/>
    </location>
</feature>
<dbReference type="InterPro" id="IPR008974">
    <property type="entry name" value="TRAF-like"/>
</dbReference>
<keyword evidence="2" id="KW-0677">Repeat</keyword>
<evidence type="ECO:0000256" key="3">
    <source>
        <dbReference type="ARBA" id="ARBA00023015"/>
    </source>
</evidence>
<dbReference type="Gene3D" id="3.90.1460.10">
    <property type="entry name" value="GTF2I-like"/>
    <property type="match status" value="1"/>
</dbReference>
<accession>A0A7M7N0Z9</accession>
<dbReference type="InParanoid" id="A0A7M7N0Z9"/>
<evidence type="ECO:0000256" key="5">
    <source>
        <dbReference type="ARBA" id="ARBA00023163"/>
    </source>
</evidence>
<feature type="compositionally biased region" description="Acidic residues" evidence="7">
    <location>
        <begin position="371"/>
        <end position="380"/>
    </location>
</feature>